<feature type="transmembrane region" description="Helical" evidence="7">
    <location>
        <begin position="178"/>
        <end position="203"/>
    </location>
</feature>
<feature type="transmembrane region" description="Helical" evidence="7">
    <location>
        <begin position="49"/>
        <end position="68"/>
    </location>
</feature>
<sequence>MDTDLSHQIANVNGNGLGLMDPEKLQDNYISSPENEQEMAVEETRKTTGVRWFLFVFSTLTSIFLYSLDNTIVANIVPIIVTDLDGVSQLAWLSVGFMVGGMAMVLPFGKLYSVYDSKWVYVYSTIVFMAASALCGAAPTMKAEIAGRVFAGAGGNGMYFGLIALLSIHTTTKERPQYLSYTGLCWGLGTVLGPVVGGGFALWDWRWGFYINLLFGAILMPVYLFVIPASPPMPEKTQLEKLKLIDWAGWIVSLGAMITIVMAINFSGVLFDWNSGSTIALFVVSGVLWIAFFLQQHSCFLTTRENRLLPIHLYTQKAPALLFLAASAVAGVAYVSVYYIPLYVQFTRGDSAIYTAVRLLPYICPLIVAMPSSGAFLTHYVDLFTAVGPIYAIEFFLGGGTGLYTQSAFAVVQSILPASESGNGLALMMIAQLSGMTFGLSISGAVFVNMAQNGLYEVLPRVPKDQVDRLVAGTTSGLLTTLSPEVQTAALEVIVSSWQKVFIVVYVGAAISLACAIFFKAVHKIPFKGQQFSCLHVIAYFISLEKHYVR</sequence>
<feature type="transmembrane region" description="Helical" evidence="7">
    <location>
        <begin position="383"/>
        <end position="405"/>
    </location>
</feature>
<dbReference type="Pfam" id="PF07690">
    <property type="entry name" value="MFS_1"/>
    <property type="match status" value="1"/>
</dbReference>
<keyword evidence="3" id="KW-0813">Transport</keyword>
<evidence type="ECO:0000313" key="9">
    <source>
        <dbReference type="EMBL" id="EMR65547.1"/>
    </source>
</evidence>
<evidence type="ECO:0000256" key="1">
    <source>
        <dbReference type="ARBA" id="ARBA00004141"/>
    </source>
</evidence>
<accession>M7SMW8</accession>
<dbReference type="Proteomes" id="UP000012174">
    <property type="component" value="Unassembled WGS sequence"/>
</dbReference>
<comment type="similarity">
    <text evidence="2">Belongs to the major facilitator superfamily. TCR/Tet family.</text>
</comment>
<feature type="transmembrane region" description="Helical" evidence="7">
    <location>
        <begin position="501"/>
        <end position="519"/>
    </location>
</feature>
<evidence type="ECO:0000313" key="10">
    <source>
        <dbReference type="Proteomes" id="UP000012174"/>
    </source>
</evidence>
<name>M7SMW8_EUTLA</name>
<dbReference type="AlphaFoldDB" id="M7SMW8"/>
<dbReference type="InterPro" id="IPR036259">
    <property type="entry name" value="MFS_trans_sf"/>
</dbReference>
<proteinExistence type="inferred from homology"/>
<dbReference type="KEGG" id="ela:UCREL1_7472"/>
<dbReference type="PANTHER" id="PTHR23501:SF12">
    <property type="entry name" value="MAJOR FACILITATOR SUPERFAMILY (MFS) PROFILE DOMAIN-CONTAINING PROTEIN-RELATED"/>
    <property type="match status" value="1"/>
</dbReference>
<gene>
    <name evidence="9" type="ORF">UCREL1_7472</name>
</gene>
<dbReference type="GO" id="GO:0005886">
    <property type="term" value="C:plasma membrane"/>
    <property type="evidence" value="ECO:0007669"/>
    <property type="project" value="TreeGrafter"/>
</dbReference>
<dbReference type="Gene3D" id="1.20.1250.20">
    <property type="entry name" value="MFS general substrate transporter like domains"/>
    <property type="match status" value="1"/>
</dbReference>
<feature type="transmembrane region" description="Helical" evidence="7">
    <location>
        <begin position="247"/>
        <end position="271"/>
    </location>
</feature>
<feature type="transmembrane region" description="Helical" evidence="7">
    <location>
        <begin position="425"/>
        <end position="448"/>
    </location>
</feature>
<dbReference type="EMBL" id="KB706841">
    <property type="protein sequence ID" value="EMR65547.1"/>
    <property type="molecule type" value="Genomic_DNA"/>
</dbReference>
<keyword evidence="4 7" id="KW-0812">Transmembrane</keyword>
<dbReference type="OrthoDB" id="10021397at2759"/>
<dbReference type="InterPro" id="IPR020846">
    <property type="entry name" value="MFS_dom"/>
</dbReference>
<dbReference type="PROSITE" id="PS50850">
    <property type="entry name" value="MFS"/>
    <property type="match status" value="1"/>
</dbReference>
<feature type="transmembrane region" description="Helical" evidence="7">
    <location>
        <begin position="120"/>
        <end position="139"/>
    </location>
</feature>
<feature type="domain" description="Major facilitator superfamily (MFS) profile" evidence="8">
    <location>
        <begin position="55"/>
        <end position="524"/>
    </location>
</feature>
<feature type="transmembrane region" description="Helical" evidence="7">
    <location>
        <begin position="277"/>
        <end position="294"/>
    </location>
</feature>
<dbReference type="SUPFAM" id="SSF103473">
    <property type="entry name" value="MFS general substrate transporter"/>
    <property type="match status" value="1"/>
</dbReference>
<evidence type="ECO:0000256" key="2">
    <source>
        <dbReference type="ARBA" id="ARBA00007520"/>
    </source>
</evidence>
<evidence type="ECO:0000256" key="3">
    <source>
        <dbReference type="ARBA" id="ARBA00022448"/>
    </source>
</evidence>
<dbReference type="OMA" id="GGNGMYF"/>
<feature type="transmembrane region" description="Helical" evidence="7">
    <location>
        <begin position="352"/>
        <end position="371"/>
    </location>
</feature>
<reference evidence="10" key="1">
    <citation type="journal article" date="2013" name="Genome Announc.">
        <title>Draft genome sequence of the grapevine dieback fungus Eutypa lata UCR-EL1.</title>
        <authorList>
            <person name="Blanco-Ulate B."/>
            <person name="Rolshausen P.E."/>
            <person name="Cantu D."/>
        </authorList>
    </citation>
    <scope>NUCLEOTIDE SEQUENCE [LARGE SCALE GENOMIC DNA]</scope>
    <source>
        <strain evidence="10">UCR-EL1</strain>
    </source>
</reference>
<feature type="transmembrane region" description="Helical" evidence="7">
    <location>
        <begin position="145"/>
        <end position="166"/>
    </location>
</feature>
<dbReference type="PANTHER" id="PTHR23501">
    <property type="entry name" value="MAJOR FACILITATOR SUPERFAMILY"/>
    <property type="match status" value="1"/>
</dbReference>
<evidence type="ECO:0000256" key="5">
    <source>
        <dbReference type="ARBA" id="ARBA00022989"/>
    </source>
</evidence>
<dbReference type="GO" id="GO:0022857">
    <property type="term" value="F:transmembrane transporter activity"/>
    <property type="evidence" value="ECO:0007669"/>
    <property type="project" value="InterPro"/>
</dbReference>
<feature type="transmembrane region" description="Helical" evidence="7">
    <location>
        <begin position="209"/>
        <end position="226"/>
    </location>
</feature>
<organism evidence="9 10">
    <name type="scientific">Eutypa lata (strain UCR-EL1)</name>
    <name type="common">Grapevine dieback disease fungus</name>
    <name type="synonym">Eutypa armeniacae</name>
    <dbReference type="NCBI Taxonomy" id="1287681"/>
    <lineage>
        <taxon>Eukaryota</taxon>
        <taxon>Fungi</taxon>
        <taxon>Dikarya</taxon>
        <taxon>Ascomycota</taxon>
        <taxon>Pezizomycotina</taxon>
        <taxon>Sordariomycetes</taxon>
        <taxon>Xylariomycetidae</taxon>
        <taxon>Xylariales</taxon>
        <taxon>Diatrypaceae</taxon>
        <taxon>Eutypa</taxon>
    </lineage>
</organism>
<evidence type="ECO:0000256" key="7">
    <source>
        <dbReference type="SAM" id="Phobius"/>
    </source>
</evidence>
<evidence type="ECO:0000256" key="4">
    <source>
        <dbReference type="ARBA" id="ARBA00022692"/>
    </source>
</evidence>
<feature type="transmembrane region" description="Helical" evidence="7">
    <location>
        <begin position="320"/>
        <end position="340"/>
    </location>
</feature>
<evidence type="ECO:0000259" key="8">
    <source>
        <dbReference type="PROSITE" id="PS50850"/>
    </source>
</evidence>
<feature type="transmembrane region" description="Helical" evidence="7">
    <location>
        <begin position="88"/>
        <end position="108"/>
    </location>
</feature>
<protein>
    <submittedName>
        <fullName evidence="9">Putative mfs drug efflux transporter protein</fullName>
    </submittedName>
</protein>
<keyword evidence="5 7" id="KW-1133">Transmembrane helix</keyword>
<keyword evidence="10" id="KW-1185">Reference proteome</keyword>
<keyword evidence="6 7" id="KW-0472">Membrane</keyword>
<dbReference type="HOGENOM" id="CLU_000960_22_1_1"/>
<evidence type="ECO:0000256" key="6">
    <source>
        <dbReference type="ARBA" id="ARBA00023136"/>
    </source>
</evidence>
<dbReference type="eggNOG" id="KOG0254">
    <property type="taxonomic scope" value="Eukaryota"/>
</dbReference>
<dbReference type="InterPro" id="IPR011701">
    <property type="entry name" value="MFS"/>
</dbReference>
<comment type="subcellular location">
    <subcellularLocation>
        <location evidence="1">Membrane</location>
        <topology evidence="1">Multi-pass membrane protein</topology>
    </subcellularLocation>
</comment>